<dbReference type="Proteomes" id="UP000789901">
    <property type="component" value="Unassembled WGS sequence"/>
</dbReference>
<feature type="non-terminal residue" evidence="1">
    <location>
        <position position="1"/>
    </location>
</feature>
<proteinExistence type="predicted"/>
<keyword evidence="2" id="KW-1185">Reference proteome</keyword>
<accession>A0ABN7X0C4</accession>
<gene>
    <name evidence="1" type="ORF">GMARGA_LOCUS37403</name>
</gene>
<reference evidence="1 2" key="1">
    <citation type="submission" date="2021-06" db="EMBL/GenBank/DDBJ databases">
        <authorList>
            <person name="Kallberg Y."/>
            <person name="Tangrot J."/>
            <person name="Rosling A."/>
        </authorList>
    </citation>
    <scope>NUCLEOTIDE SEQUENCE [LARGE SCALE GENOMIC DNA]</scope>
    <source>
        <strain evidence="1 2">120-4 pot B 10/14</strain>
    </source>
</reference>
<organism evidence="1 2">
    <name type="scientific">Gigaspora margarita</name>
    <dbReference type="NCBI Taxonomy" id="4874"/>
    <lineage>
        <taxon>Eukaryota</taxon>
        <taxon>Fungi</taxon>
        <taxon>Fungi incertae sedis</taxon>
        <taxon>Mucoromycota</taxon>
        <taxon>Glomeromycotina</taxon>
        <taxon>Glomeromycetes</taxon>
        <taxon>Diversisporales</taxon>
        <taxon>Gigasporaceae</taxon>
        <taxon>Gigaspora</taxon>
    </lineage>
</organism>
<evidence type="ECO:0000313" key="2">
    <source>
        <dbReference type="Proteomes" id="UP000789901"/>
    </source>
</evidence>
<sequence>NIIPFETIRMLLGEAASINFKPLPDSPDLIPEHITEFLPFALPIYDRKQTRAVVAALKKIFSFTQLPSSYFYNNKDPLPLDPSDLIDILKGQFLITDYDSLSCLSELRASLKRYYHFTRIPLLYFDLPVPERKEPLPLTSQELPLNLCQLFLLDPMFSPQDFSDM</sequence>
<dbReference type="EMBL" id="CAJVQB010077838">
    <property type="protein sequence ID" value="CAG8844994.1"/>
    <property type="molecule type" value="Genomic_DNA"/>
</dbReference>
<evidence type="ECO:0000313" key="1">
    <source>
        <dbReference type="EMBL" id="CAG8844994.1"/>
    </source>
</evidence>
<name>A0ABN7X0C4_GIGMA</name>
<protein>
    <submittedName>
        <fullName evidence="1">1255_t:CDS:1</fullName>
    </submittedName>
</protein>
<comment type="caution">
    <text evidence="1">The sequence shown here is derived from an EMBL/GenBank/DDBJ whole genome shotgun (WGS) entry which is preliminary data.</text>
</comment>
<feature type="non-terminal residue" evidence="1">
    <location>
        <position position="165"/>
    </location>
</feature>